<protein>
    <submittedName>
        <fullName evidence="1">Mitochondrial protein</fullName>
    </submittedName>
</protein>
<reference evidence="1" key="2">
    <citation type="journal article" date="2024" name="Plant">
        <title>Genomic evolution and insights into agronomic trait innovations of Sesamum species.</title>
        <authorList>
            <person name="Miao H."/>
            <person name="Wang L."/>
            <person name="Qu L."/>
            <person name="Liu H."/>
            <person name="Sun Y."/>
            <person name="Le M."/>
            <person name="Wang Q."/>
            <person name="Wei S."/>
            <person name="Zheng Y."/>
            <person name="Lin W."/>
            <person name="Duan Y."/>
            <person name="Cao H."/>
            <person name="Xiong S."/>
            <person name="Wang X."/>
            <person name="Wei L."/>
            <person name="Li C."/>
            <person name="Ma Q."/>
            <person name="Ju M."/>
            <person name="Zhao R."/>
            <person name="Li G."/>
            <person name="Mu C."/>
            <person name="Tian Q."/>
            <person name="Mei H."/>
            <person name="Zhang T."/>
            <person name="Gao T."/>
            <person name="Zhang H."/>
        </authorList>
    </citation>
    <scope>NUCLEOTIDE SEQUENCE</scope>
    <source>
        <strain evidence="1">KEN1</strain>
    </source>
</reference>
<accession>A0AAW2XWK0</accession>
<evidence type="ECO:0000313" key="1">
    <source>
        <dbReference type="EMBL" id="KAL0458365.1"/>
    </source>
</evidence>
<reference evidence="1" key="1">
    <citation type="submission" date="2020-06" db="EMBL/GenBank/DDBJ databases">
        <authorList>
            <person name="Li T."/>
            <person name="Hu X."/>
            <person name="Zhang T."/>
            <person name="Song X."/>
            <person name="Zhang H."/>
            <person name="Dai N."/>
            <person name="Sheng W."/>
            <person name="Hou X."/>
            <person name="Wei L."/>
        </authorList>
    </citation>
    <scope>NUCLEOTIDE SEQUENCE</scope>
    <source>
        <strain evidence="1">KEN1</strain>
        <tissue evidence="1">Leaf</tissue>
    </source>
</reference>
<dbReference type="EMBL" id="JACGWN010000002">
    <property type="protein sequence ID" value="KAL0458365.1"/>
    <property type="molecule type" value="Genomic_DNA"/>
</dbReference>
<dbReference type="AlphaFoldDB" id="A0AAW2XWK0"/>
<dbReference type="PANTHER" id="PTHR33116:SF86">
    <property type="entry name" value="REVERSE TRANSCRIPTASE DOMAIN-CONTAINING PROTEIN"/>
    <property type="match status" value="1"/>
</dbReference>
<sequence length="445" mass="49632">MQPRVTSEMNQILSTPFTAAKVKQAIFASKCVANRLKPMLYSILSQSQSAFVQEAFSCLIQDAEHRADLQGGGGPIGATVSHLLFWTPWFYNATHEQISEVRRILRIYARALGQEINLHKSSMVVSGGVPGPIKHFLGALMGVRVVPHHDKYLGLPAVGGRSRKVLFKNIRGRLWDRIGGWNAKLLSQAGKGVLMNAVLQSLPTYTMSCFQLPISFVRNLETHMVDFWWHTQGEKRTHWGWRILTRPASLLSRVLKARYFSTSSFGEVGVGSRLSLTWHGISAAKPLLEEGASQDREGVWRSQFEHKGQFQVKSAYRHAAMMRDRTLASSSYSTLHLTRGRGLGTLKHRVELSITLVCWSCGMGVGSRAEVGSSRKKPFFHLLLGTLDTSVQKVRGTTQEPMAVWRNAVVMLDSYVSVKRCCHLVRGGGKPENASKECDVLHVYC</sequence>
<gene>
    <name evidence="1" type="ORF">Slati_0463700</name>
</gene>
<organism evidence="1">
    <name type="scientific">Sesamum latifolium</name>
    <dbReference type="NCBI Taxonomy" id="2727402"/>
    <lineage>
        <taxon>Eukaryota</taxon>
        <taxon>Viridiplantae</taxon>
        <taxon>Streptophyta</taxon>
        <taxon>Embryophyta</taxon>
        <taxon>Tracheophyta</taxon>
        <taxon>Spermatophyta</taxon>
        <taxon>Magnoliopsida</taxon>
        <taxon>eudicotyledons</taxon>
        <taxon>Gunneridae</taxon>
        <taxon>Pentapetalae</taxon>
        <taxon>asterids</taxon>
        <taxon>lamiids</taxon>
        <taxon>Lamiales</taxon>
        <taxon>Pedaliaceae</taxon>
        <taxon>Sesamum</taxon>
    </lineage>
</organism>
<name>A0AAW2XWK0_9LAMI</name>
<dbReference type="PANTHER" id="PTHR33116">
    <property type="entry name" value="REVERSE TRANSCRIPTASE ZINC-BINDING DOMAIN-CONTAINING PROTEIN-RELATED-RELATED"/>
    <property type="match status" value="1"/>
</dbReference>
<comment type="caution">
    <text evidence="1">The sequence shown here is derived from an EMBL/GenBank/DDBJ whole genome shotgun (WGS) entry which is preliminary data.</text>
</comment>
<proteinExistence type="predicted"/>